<feature type="domain" description="Disease resistance protein At4g27190-like leucine-rich repeats" evidence="2">
    <location>
        <begin position="198"/>
        <end position="345"/>
    </location>
</feature>
<feature type="domain" description="Disease resistance protein At4g27190-like leucine-rich repeats" evidence="2">
    <location>
        <begin position="827"/>
        <end position="943"/>
    </location>
</feature>
<gene>
    <name evidence="3" type="ORF">PIB30_011996</name>
</gene>
<organism evidence="3 4">
    <name type="scientific">Stylosanthes scabra</name>
    <dbReference type="NCBI Taxonomy" id="79078"/>
    <lineage>
        <taxon>Eukaryota</taxon>
        <taxon>Viridiplantae</taxon>
        <taxon>Streptophyta</taxon>
        <taxon>Embryophyta</taxon>
        <taxon>Tracheophyta</taxon>
        <taxon>Spermatophyta</taxon>
        <taxon>Magnoliopsida</taxon>
        <taxon>eudicotyledons</taxon>
        <taxon>Gunneridae</taxon>
        <taxon>Pentapetalae</taxon>
        <taxon>rosids</taxon>
        <taxon>fabids</taxon>
        <taxon>Fabales</taxon>
        <taxon>Fabaceae</taxon>
        <taxon>Papilionoideae</taxon>
        <taxon>50 kb inversion clade</taxon>
        <taxon>dalbergioids sensu lato</taxon>
        <taxon>Dalbergieae</taxon>
        <taxon>Pterocarpus clade</taxon>
        <taxon>Stylosanthes</taxon>
    </lineage>
</organism>
<dbReference type="InterPro" id="IPR050905">
    <property type="entry name" value="Plant_NBS-LRR"/>
</dbReference>
<evidence type="ECO:0000313" key="3">
    <source>
        <dbReference type="EMBL" id="MED6204758.1"/>
    </source>
</evidence>
<dbReference type="PANTHER" id="PTHR33463">
    <property type="entry name" value="NB-ARC DOMAIN-CONTAINING PROTEIN-RELATED"/>
    <property type="match status" value="1"/>
</dbReference>
<keyword evidence="1" id="KW-0611">Plant defense</keyword>
<dbReference type="Proteomes" id="UP001341840">
    <property type="component" value="Unassembled WGS sequence"/>
</dbReference>
<reference evidence="3 4" key="1">
    <citation type="journal article" date="2023" name="Plants (Basel)">
        <title>Bridging the Gap: Combining Genomics and Transcriptomics Approaches to Understand Stylosanthes scabra, an Orphan Legume from the Brazilian Caatinga.</title>
        <authorList>
            <person name="Ferreira-Neto J.R.C."/>
            <person name="da Silva M.D."/>
            <person name="Binneck E."/>
            <person name="de Melo N.F."/>
            <person name="da Silva R.H."/>
            <person name="de Melo A.L.T.M."/>
            <person name="Pandolfi V."/>
            <person name="Bustamante F.O."/>
            <person name="Brasileiro-Vidal A.C."/>
            <person name="Benko-Iseppon A.M."/>
        </authorList>
    </citation>
    <scope>NUCLEOTIDE SEQUENCE [LARGE SCALE GENOMIC DNA]</scope>
    <source>
        <tissue evidence="3">Leaves</tissue>
    </source>
</reference>
<sequence length="1048" mass="119994">MAFDSQAFQNLKNLSISECDSIKHIFSPANGEVMPQLEKLHIKGCKEMSNLVGCSKDKEAAEDYNYEGKVKSIVFKKLYHLSLSHLPKLESICANSYVQVQCPSLMHLNIDDCPMLKVSSFQIQKHFMQENAHGVTSNSNTRHTNLENSKRNKPSHSNCFLECAPALSRFIHQANTNKMGDKTATIAKDQPSSITMMDSMPILEKIYINGCHDMQNIWHLIGKNYDPTIHSQLKTIQIERCEKLVSIVSKTNGEEIKNMMEYFSELQSLDLKNLSNLSSFCCSEVMGACEGNQIQVVPFIDVDVLLFSNLRSLVIENCNKIHILFSSSSSKSLGCLEELELQYCESIVEIVSANNIVFHCPSMGMFSEGFSNTPKLKDFKMMIGRYHSEYVHKGDLNATIKGFKAFVELQDVEMLSWNDPHNEGLIYFINSEMDLERFHKLRMVVPFNDRRKLQNVRRLCIENCDSLVEVIYCKMMEAIVTEEYDDENREKDVLEGEKKKIKEVYLSMLPKLLSLTLPNVLQRVMNLTISNCDSLQKIFESEEVFDVNQGNVSTQYEIENMELWMLPKLTHIWGAGINRKLVSFDKLTSIRIEKCNSLKSLLSYSMARNLVQLQSVSVVDCGMIEVIVTTEDDESMDKDNIGNKPISLFPNLHKLCLSHLPKLECICSQLDFGYGIPLHSDEGDQEDNKEINDNGQIHISLPQLIEVTLIRVPSLKCFCPGAFDYDLTLSSSSSSFSNGNPKVTVRTPKLRMCYIDRERASFLSLFRFRYSRHEKYKEVPVLGDINLTIHLFCNEEKYKVELQRLDTLACIEQDGYQHLLAYILRSRKLILDSCHKLITCIPSDMKNRLLFHHLEELNVEHCECLQVIFESNDFGGTELSSMRLSSLPKLKHIWRGLPGPLSSFTNLQYLTVKECHDMKFVFPNVSVAMNLSSLSQLIVSECNQMEEIIQKENVDNSFLSKEDKVIFSALKYIDLEKLPELRYFCKSSFRYELSSCTQIDIKECHKMETFCSGTLCAPKLERIHVEGMKWDGNENINEVIKGKHHGIN</sequence>
<keyword evidence="4" id="KW-1185">Reference proteome</keyword>
<dbReference type="InterPro" id="IPR032675">
    <property type="entry name" value="LRR_dom_sf"/>
</dbReference>
<protein>
    <recommendedName>
        <fullName evidence="2">Disease resistance protein At4g27190-like leucine-rich repeats domain-containing protein</fullName>
    </recommendedName>
</protein>
<dbReference type="Gene3D" id="3.80.10.10">
    <property type="entry name" value="Ribonuclease Inhibitor"/>
    <property type="match status" value="3"/>
</dbReference>
<name>A0ABU6Y7S5_9FABA</name>
<feature type="domain" description="Disease resistance protein At4g27190-like leucine-rich repeats" evidence="2">
    <location>
        <begin position="3"/>
        <end position="117"/>
    </location>
</feature>
<comment type="caution">
    <text evidence="3">The sequence shown here is derived from an EMBL/GenBank/DDBJ whole genome shotgun (WGS) entry which is preliminary data.</text>
</comment>
<evidence type="ECO:0000256" key="1">
    <source>
        <dbReference type="ARBA" id="ARBA00022821"/>
    </source>
</evidence>
<evidence type="ECO:0000313" key="4">
    <source>
        <dbReference type="Proteomes" id="UP001341840"/>
    </source>
</evidence>
<dbReference type="SUPFAM" id="SSF52047">
    <property type="entry name" value="RNI-like"/>
    <property type="match status" value="2"/>
</dbReference>
<accession>A0ABU6Y7S5</accession>
<evidence type="ECO:0000259" key="2">
    <source>
        <dbReference type="Pfam" id="PF23247"/>
    </source>
</evidence>
<dbReference type="Pfam" id="PF23247">
    <property type="entry name" value="LRR_RPS2"/>
    <property type="match status" value="4"/>
</dbReference>
<dbReference type="SUPFAM" id="SSF52058">
    <property type="entry name" value="L domain-like"/>
    <property type="match status" value="1"/>
</dbReference>
<dbReference type="InterPro" id="IPR057135">
    <property type="entry name" value="At4g27190-like_LRR"/>
</dbReference>
<proteinExistence type="predicted"/>
<dbReference type="EMBL" id="JASCZI010241685">
    <property type="protein sequence ID" value="MED6204758.1"/>
    <property type="molecule type" value="Genomic_DNA"/>
</dbReference>
<dbReference type="PANTHER" id="PTHR33463:SF209">
    <property type="entry name" value="DISEASE RESISTANCE PROTEIN RPS2-LIKE"/>
    <property type="match status" value="1"/>
</dbReference>
<feature type="domain" description="Disease resistance protein At4g27190-like leucine-rich repeats" evidence="2">
    <location>
        <begin position="513"/>
        <end position="622"/>
    </location>
</feature>